<name>A0A0A9AL77_ARUDO</name>
<dbReference type="EMBL" id="GBRH01248220">
    <property type="protein sequence ID" value="JAD49675.1"/>
    <property type="molecule type" value="Transcribed_RNA"/>
</dbReference>
<accession>A0A0A9AL77</accession>
<organism evidence="1">
    <name type="scientific">Arundo donax</name>
    <name type="common">Giant reed</name>
    <name type="synonym">Donax arundinaceus</name>
    <dbReference type="NCBI Taxonomy" id="35708"/>
    <lineage>
        <taxon>Eukaryota</taxon>
        <taxon>Viridiplantae</taxon>
        <taxon>Streptophyta</taxon>
        <taxon>Embryophyta</taxon>
        <taxon>Tracheophyta</taxon>
        <taxon>Spermatophyta</taxon>
        <taxon>Magnoliopsida</taxon>
        <taxon>Liliopsida</taxon>
        <taxon>Poales</taxon>
        <taxon>Poaceae</taxon>
        <taxon>PACMAD clade</taxon>
        <taxon>Arundinoideae</taxon>
        <taxon>Arundineae</taxon>
        <taxon>Arundo</taxon>
    </lineage>
</organism>
<reference evidence="1" key="1">
    <citation type="submission" date="2014-09" db="EMBL/GenBank/DDBJ databases">
        <authorList>
            <person name="Magalhaes I.L.F."/>
            <person name="Oliveira U."/>
            <person name="Santos F.R."/>
            <person name="Vidigal T.H.D.A."/>
            <person name="Brescovit A.D."/>
            <person name="Santos A.J."/>
        </authorList>
    </citation>
    <scope>NUCLEOTIDE SEQUENCE</scope>
    <source>
        <tissue evidence="1">Shoot tissue taken approximately 20 cm above the soil surface</tissue>
    </source>
</reference>
<dbReference type="AlphaFoldDB" id="A0A0A9AL77"/>
<evidence type="ECO:0000313" key="1">
    <source>
        <dbReference type="EMBL" id="JAD49675.1"/>
    </source>
</evidence>
<protein>
    <submittedName>
        <fullName evidence="1">Uncharacterized protein</fullName>
    </submittedName>
</protein>
<reference evidence="1" key="2">
    <citation type="journal article" date="2015" name="Data Brief">
        <title>Shoot transcriptome of the giant reed, Arundo donax.</title>
        <authorList>
            <person name="Barrero R.A."/>
            <person name="Guerrero F.D."/>
            <person name="Moolhuijzen P."/>
            <person name="Goolsby J.A."/>
            <person name="Tidwell J."/>
            <person name="Bellgard S.E."/>
            <person name="Bellgard M.I."/>
        </authorList>
    </citation>
    <scope>NUCLEOTIDE SEQUENCE</scope>
    <source>
        <tissue evidence="1">Shoot tissue taken approximately 20 cm above the soil surface</tissue>
    </source>
</reference>
<sequence length="18" mass="1893">MAYSSALVSVQLICYAAC</sequence>
<proteinExistence type="predicted"/>